<dbReference type="InterPro" id="IPR038765">
    <property type="entry name" value="Papain-like_cys_pep_sf"/>
</dbReference>
<evidence type="ECO:0000313" key="5">
    <source>
        <dbReference type="EMBL" id="KRG41919.1"/>
    </source>
</evidence>
<reference evidence="5 6" key="1">
    <citation type="submission" date="2015-10" db="EMBL/GenBank/DDBJ databases">
        <title>Genome sequencing and analysis of members of genus Stenotrophomonas.</title>
        <authorList>
            <person name="Patil P.P."/>
            <person name="Midha S."/>
            <person name="Patil P.B."/>
        </authorList>
    </citation>
    <scope>NUCLEOTIDE SEQUENCE [LARGE SCALE GENOMIC DNA]</scope>
    <source>
        <strain evidence="5 6">JCM 9942</strain>
    </source>
</reference>
<dbReference type="AlphaFoldDB" id="A0A0R0AAM3"/>
<keyword evidence="2 3" id="KW-0802">TPR repeat</keyword>
<protein>
    <submittedName>
        <fullName evidence="5">UDP-N-acetylglucosamine-peptide N-acetylglucosaminyltransferase</fullName>
    </submittedName>
</protein>
<sequence>MAIPAELRAQLQTRVIDTTHSPELRLQRLVELVFQPEGLALQYDTGATLSVAEVWQQRRANCLSFTLLFVALAREIGLDARMQEVGQVVSWYQDQGLIFTAGHVNVGLRVGGRHATLDLDQNVLYDRRGPRPISDRRAIAHFYNNRGVEHLAAGDYPAARAYFDAALQMDPRFVATWNNLGVLESRVGDNAAAARDLESALAINGEHAPALSNAVALYTRTGDIPHAARLQKKLDRARARDPFYQFMQATQAERSGDYAQAIHYYRNALKLYDNAHQFHFGLARAYFLSGDNRLAEREMERARQLGDNERQRALYQAKLDSLRRLQARRPSH</sequence>
<dbReference type="Proteomes" id="UP000050836">
    <property type="component" value="Unassembled WGS sequence"/>
</dbReference>
<dbReference type="InterPro" id="IPR002931">
    <property type="entry name" value="Transglutaminase-like"/>
</dbReference>
<comment type="caution">
    <text evidence="5">The sequence shown here is derived from an EMBL/GenBank/DDBJ whole genome shotgun (WGS) entry which is preliminary data.</text>
</comment>
<dbReference type="PANTHER" id="PTHR45586">
    <property type="entry name" value="TPR REPEAT-CONTAINING PROTEIN PA4667"/>
    <property type="match status" value="1"/>
</dbReference>
<gene>
    <name evidence="5" type="ORF">ARC78_10525</name>
</gene>
<evidence type="ECO:0000256" key="2">
    <source>
        <dbReference type="ARBA" id="ARBA00022803"/>
    </source>
</evidence>
<keyword evidence="5" id="KW-0328">Glycosyltransferase</keyword>
<name>A0A0R0AAM3_9GAMM</name>
<evidence type="ECO:0000256" key="3">
    <source>
        <dbReference type="PROSITE-ProRule" id="PRU00339"/>
    </source>
</evidence>
<evidence type="ECO:0000313" key="6">
    <source>
        <dbReference type="Proteomes" id="UP000050836"/>
    </source>
</evidence>
<dbReference type="SMART" id="SM00028">
    <property type="entry name" value="TPR"/>
    <property type="match status" value="4"/>
</dbReference>
<dbReference type="Pfam" id="PF01841">
    <property type="entry name" value="Transglut_core"/>
    <property type="match status" value="1"/>
</dbReference>
<dbReference type="InterPro" id="IPR011990">
    <property type="entry name" value="TPR-like_helical_dom_sf"/>
</dbReference>
<dbReference type="Pfam" id="PF13432">
    <property type="entry name" value="TPR_16"/>
    <property type="match status" value="2"/>
</dbReference>
<dbReference type="InterPro" id="IPR019734">
    <property type="entry name" value="TPR_rpt"/>
</dbReference>
<keyword evidence="6" id="KW-1185">Reference proteome</keyword>
<feature type="domain" description="Transglutaminase-like" evidence="4">
    <location>
        <begin position="14"/>
        <end position="82"/>
    </location>
</feature>
<dbReference type="GO" id="GO:0016757">
    <property type="term" value="F:glycosyltransferase activity"/>
    <property type="evidence" value="ECO:0007669"/>
    <property type="project" value="UniProtKB-KW"/>
</dbReference>
<organism evidence="5 6">
    <name type="scientific">Stenotrophomonas pictorum JCM 9942</name>
    <dbReference type="NCBI Taxonomy" id="1236960"/>
    <lineage>
        <taxon>Bacteria</taxon>
        <taxon>Pseudomonadati</taxon>
        <taxon>Pseudomonadota</taxon>
        <taxon>Gammaproteobacteria</taxon>
        <taxon>Lysobacterales</taxon>
        <taxon>Lysobacteraceae</taxon>
        <taxon>Stenotrophomonas</taxon>
    </lineage>
</organism>
<evidence type="ECO:0000256" key="1">
    <source>
        <dbReference type="ARBA" id="ARBA00022737"/>
    </source>
</evidence>
<keyword evidence="5" id="KW-0808">Transferase</keyword>
<dbReference type="EMBL" id="LLXS01000022">
    <property type="protein sequence ID" value="KRG41919.1"/>
    <property type="molecule type" value="Genomic_DNA"/>
</dbReference>
<dbReference type="PROSITE" id="PS50005">
    <property type="entry name" value="TPR"/>
    <property type="match status" value="1"/>
</dbReference>
<dbReference type="InterPro" id="IPR051012">
    <property type="entry name" value="CellSynth/LPSAsmb/PSIAsmb"/>
</dbReference>
<dbReference type="PANTHER" id="PTHR45586:SF1">
    <property type="entry name" value="LIPOPOLYSACCHARIDE ASSEMBLY PROTEIN B"/>
    <property type="match status" value="1"/>
</dbReference>
<accession>A0A0R0AAM3</accession>
<proteinExistence type="predicted"/>
<dbReference type="SUPFAM" id="SSF54001">
    <property type="entry name" value="Cysteine proteinases"/>
    <property type="match status" value="1"/>
</dbReference>
<keyword evidence="1" id="KW-0677">Repeat</keyword>
<feature type="repeat" description="TPR" evidence="3">
    <location>
        <begin position="140"/>
        <end position="173"/>
    </location>
</feature>
<evidence type="ECO:0000259" key="4">
    <source>
        <dbReference type="Pfam" id="PF01841"/>
    </source>
</evidence>
<dbReference type="Gene3D" id="3.10.620.30">
    <property type="match status" value="1"/>
</dbReference>
<dbReference type="SUPFAM" id="SSF48452">
    <property type="entry name" value="TPR-like"/>
    <property type="match status" value="1"/>
</dbReference>
<dbReference type="Gene3D" id="1.25.40.10">
    <property type="entry name" value="Tetratricopeptide repeat domain"/>
    <property type="match status" value="1"/>
</dbReference>